<organism evidence="3 4">
    <name type="scientific">Apostasia shenzhenica</name>
    <dbReference type="NCBI Taxonomy" id="1088818"/>
    <lineage>
        <taxon>Eukaryota</taxon>
        <taxon>Viridiplantae</taxon>
        <taxon>Streptophyta</taxon>
        <taxon>Embryophyta</taxon>
        <taxon>Tracheophyta</taxon>
        <taxon>Spermatophyta</taxon>
        <taxon>Magnoliopsida</taxon>
        <taxon>Liliopsida</taxon>
        <taxon>Asparagales</taxon>
        <taxon>Orchidaceae</taxon>
        <taxon>Apostasioideae</taxon>
        <taxon>Apostasia</taxon>
    </lineage>
</organism>
<feature type="domain" description="LOB" evidence="2">
    <location>
        <begin position="3"/>
        <end position="104"/>
    </location>
</feature>
<dbReference type="EMBL" id="KZ451982">
    <property type="protein sequence ID" value="PKA54306.1"/>
    <property type="molecule type" value="Genomic_DNA"/>
</dbReference>
<gene>
    <name evidence="3" type="primary">LBD36</name>
    <name evidence="3" type="ORF">AXF42_Ash000139</name>
</gene>
<protein>
    <submittedName>
        <fullName evidence="3">LOB domain-containing protein 36</fullName>
        <ecNumber evidence="3">6.3.5.5</ecNumber>
    </submittedName>
</protein>
<dbReference type="PROSITE" id="PS50891">
    <property type="entry name" value="LOB"/>
    <property type="match status" value="1"/>
</dbReference>
<dbReference type="InterPro" id="IPR004883">
    <property type="entry name" value="LOB"/>
</dbReference>
<dbReference type="GO" id="GO:0004088">
    <property type="term" value="F:carbamoyl-phosphate synthase (glutamine-hydrolyzing) activity"/>
    <property type="evidence" value="ECO:0007669"/>
    <property type="project" value="UniProtKB-EC"/>
</dbReference>
<keyword evidence="3" id="KW-0436">Ligase</keyword>
<evidence type="ECO:0000256" key="1">
    <source>
        <dbReference type="ARBA" id="ARBA00005474"/>
    </source>
</evidence>
<evidence type="ECO:0000259" key="2">
    <source>
        <dbReference type="PROSITE" id="PS50891"/>
    </source>
</evidence>
<proteinExistence type="inferred from homology"/>
<dbReference type="Pfam" id="PF03195">
    <property type="entry name" value="LOB"/>
    <property type="match status" value="1"/>
</dbReference>
<dbReference type="PANTHER" id="PTHR31301">
    <property type="entry name" value="LOB DOMAIN-CONTAINING PROTEIN 4-RELATED"/>
    <property type="match status" value="1"/>
</dbReference>
<dbReference type="EC" id="6.3.5.5" evidence="3"/>
<dbReference type="OrthoDB" id="772606at2759"/>
<dbReference type="STRING" id="1088818.A0A2I0AFN3"/>
<evidence type="ECO:0000313" key="3">
    <source>
        <dbReference type="EMBL" id="PKA54306.1"/>
    </source>
</evidence>
<name>A0A2I0AFN3_9ASPA</name>
<reference evidence="3 4" key="1">
    <citation type="journal article" date="2017" name="Nature">
        <title>The Apostasia genome and the evolution of orchids.</title>
        <authorList>
            <person name="Zhang G.Q."/>
            <person name="Liu K.W."/>
            <person name="Li Z."/>
            <person name="Lohaus R."/>
            <person name="Hsiao Y.Y."/>
            <person name="Niu S.C."/>
            <person name="Wang J.Y."/>
            <person name="Lin Y.C."/>
            <person name="Xu Q."/>
            <person name="Chen L.J."/>
            <person name="Yoshida K."/>
            <person name="Fujiwara S."/>
            <person name="Wang Z.W."/>
            <person name="Zhang Y.Q."/>
            <person name="Mitsuda N."/>
            <person name="Wang M."/>
            <person name="Liu G.H."/>
            <person name="Pecoraro L."/>
            <person name="Huang H.X."/>
            <person name="Xiao X.J."/>
            <person name="Lin M."/>
            <person name="Wu X.Y."/>
            <person name="Wu W.L."/>
            <person name="Chen Y.Y."/>
            <person name="Chang S.B."/>
            <person name="Sakamoto S."/>
            <person name="Ohme-Takagi M."/>
            <person name="Yagi M."/>
            <person name="Zeng S.J."/>
            <person name="Shen C.Y."/>
            <person name="Yeh C.M."/>
            <person name="Luo Y.B."/>
            <person name="Tsai W.C."/>
            <person name="Van de Peer Y."/>
            <person name="Liu Z.J."/>
        </authorList>
    </citation>
    <scope>NUCLEOTIDE SEQUENCE [LARGE SCALE GENOMIC DNA]</scope>
    <source>
        <strain evidence="4">cv. Shenzhen</strain>
        <tissue evidence="3">Stem</tissue>
    </source>
</reference>
<dbReference type="AlphaFoldDB" id="A0A2I0AFN3"/>
<evidence type="ECO:0000313" key="4">
    <source>
        <dbReference type="Proteomes" id="UP000236161"/>
    </source>
</evidence>
<dbReference type="PANTHER" id="PTHR31301:SF68">
    <property type="entry name" value="LOB DOMAIN-CONTAINING PROTEIN 32-RELATED"/>
    <property type="match status" value="1"/>
</dbReference>
<sequence length="178" mass="20029">MSSPCAACKHRRQKCTADCLFAPHFPPDQTTKFAIVHNVFGASNVAKILNGLSPDQREVAVTSLVFEAEARLQDPVNGCVGYVMYLRHNLHLLQRELYAAKKELYSYISPPPAATFVPHQQLTGGADQPAMFSGFTGLEMTENNHHHHQHQHQHQHQQQILDAEQLATEQQHMAFLLQ</sequence>
<keyword evidence="4" id="KW-1185">Reference proteome</keyword>
<comment type="similarity">
    <text evidence="1">Belongs to the LOB domain-containing protein family.</text>
</comment>
<accession>A0A2I0AFN3</accession>
<dbReference type="Proteomes" id="UP000236161">
    <property type="component" value="Unassembled WGS sequence"/>
</dbReference>